<proteinExistence type="predicted"/>
<dbReference type="GO" id="GO:0042995">
    <property type="term" value="C:cell projection"/>
    <property type="evidence" value="ECO:0007669"/>
    <property type="project" value="UniProtKB-SubCell"/>
</dbReference>
<evidence type="ECO:0000256" key="3">
    <source>
        <dbReference type="PROSITE-ProRule" id="PRU00460"/>
    </source>
</evidence>
<feature type="domain" description="Laminin G" evidence="6">
    <location>
        <begin position="607"/>
        <end position="806"/>
    </location>
</feature>
<feature type="domain" description="Fibronectin type-III" evidence="8">
    <location>
        <begin position="3687"/>
        <end position="3782"/>
    </location>
</feature>
<dbReference type="InterPro" id="IPR050713">
    <property type="entry name" value="RTP_Phos/Ushers"/>
</dbReference>
<feature type="domain" description="Fibronectin type-III" evidence="8">
    <location>
        <begin position="2036"/>
        <end position="2133"/>
    </location>
</feature>
<feature type="domain" description="Fibronectin type-III" evidence="8">
    <location>
        <begin position="1063"/>
        <end position="1163"/>
    </location>
</feature>
<name>A0AAV4E2F2_9GAST</name>
<dbReference type="InterPro" id="IPR003961">
    <property type="entry name" value="FN3_dom"/>
</dbReference>
<dbReference type="Pfam" id="PF00041">
    <property type="entry name" value="fn3"/>
    <property type="match status" value="16"/>
</dbReference>
<feature type="domain" description="Fibronectin type-III" evidence="8">
    <location>
        <begin position="2799"/>
        <end position="2890"/>
    </location>
</feature>
<dbReference type="FunFam" id="2.60.40.10:FF:001176">
    <property type="entry name" value="Usherin"/>
    <property type="match status" value="1"/>
</dbReference>
<feature type="domain" description="Fibronectin type-III" evidence="8">
    <location>
        <begin position="336"/>
        <end position="449"/>
    </location>
</feature>
<evidence type="ECO:0000259" key="8">
    <source>
        <dbReference type="PROSITE" id="PS50853"/>
    </source>
</evidence>
<dbReference type="SMART" id="SM00180">
    <property type="entry name" value="EGF_Lam"/>
    <property type="match status" value="2"/>
</dbReference>
<dbReference type="InterPro" id="IPR056601">
    <property type="entry name" value="Galaxin_dom"/>
</dbReference>
<feature type="compositionally biased region" description="Low complexity" evidence="4">
    <location>
        <begin position="2020"/>
        <end position="2031"/>
    </location>
</feature>
<feature type="domain" description="Laminin G" evidence="6">
    <location>
        <begin position="811"/>
        <end position="998"/>
    </location>
</feature>
<keyword evidence="5" id="KW-1133">Transmembrane helix</keyword>
<keyword evidence="5" id="KW-0472">Membrane</keyword>
<dbReference type="SMART" id="SM00282">
    <property type="entry name" value="LamG"/>
    <property type="match status" value="2"/>
</dbReference>
<dbReference type="GO" id="GO:0016020">
    <property type="term" value="C:membrane"/>
    <property type="evidence" value="ECO:0007669"/>
    <property type="project" value="UniProtKB-SubCell"/>
</dbReference>
<feature type="domain" description="Fibronectin type-III" evidence="8">
    <location>
        <begin position="4069"/>
        <end position="4175"/>
    </location>
</feature>
<evidence type="ECO:0000256" key="5">
    <source>
        <dbReference type="SAM" id="Phobius"/>
    </source>
</evidence>
<comment type="caution">
    <text evidence="9">The sequence shown here is derived from an EMBL/GenBank/DDBJ whole genome shotgun (WGS) entry which is preliminary data.</text>
</comment>
<dbReference type="Gene3D" id="2.170.300.10">
    <property type="entry name" value="Tie2 ligand-binding domain superfamily"/>
    <property type="match status" value="1"/>
</dbReference>
<feature type="domain" description="Fibronectin type-III" evidence="8">
    <location>
        <begin position="1649"/>
        <end position="1743"/>
    </location>
</feature>
<dbReference type="CDD" id="cd00110">
    <property type="entry name" value="LamG"/>
    <property type="match status" value="2"/>
</dbReference>
<dbReference type="CDD" id="cd00055">
    <property type="entry name" value="EGF_Lam"/>
    <property type="match status" value="2"/>
</dbReference>
<sequence>ARCDDCDNGYFNLTNSNPEGCVACNCNPVGSTTIYCDPSSGRCLCKLRVQGIKCDECKDGFYNFTSGCEDCLCNDEGKESGTVCNKTSGQCTCKSNVEVPSQQPPPEYKERSPTSILLQWAQPDNPNGILTSYSVYRDDTVVANIPANVPSQQPPPEYKERSPTSILLQWAQPDNPNGILTSYSVYRDDTVVASIPANVTTYNDTGLQPYTSYIYVVEVTNAHGSTSSTPVIFQTLAGTPSNDAVLTVADVRARSAFCSWTPPSALNGPLLKYAVLSKKSGENDTMVEWEGIGTSTNLTTLSPYTRYTLIVETCTAGGCTKNEGKNIVTMSAPPEAQRPPNISAVNSSTLFVTWDPPLRPNGIISFYELYFRGPLDAEGNYNPPSSLIAHPSGRYDPLRSAIDTPLAWPQTNFTKSGLKPFTEYEFQVLAENDAGKVASEWASGTTKEAAPKIVAPPSVSGISSTELLITWSQPRPEDVLGVVQTYRLFYYSSTDQVTDPFSPLYIWRVVYQGNGTVFQHTKSGLTPYSEHTFMLEACNSVACANSTAVTGRTLLDVPEGVQTPKVEGFNTTAIRISWDEPLFPNGPPPLYRVEKTNIALSFPASVVRGTRFTGGGYYSFQPNVIPQGVSFTGIRFRFRLDSGTGILLFTASSTQEEFLAVQFVNGRPRFLFDTQGCNLIAFVTTTNDEGLVYNDGKWHSFEARRTGIYGAVTVDETWTGESYIRDPSCQGTSIIGPTEAVYVGGFPPDFVLRRTDGTRRVETSALKGCIDNIEIMTQMYPEEKWRKLDWTKGVTNDLAFLNWQGCPINLQPGFHFMGKGYLAIQNCDQRSCDASGNNITVSFRMRTTLHTGLLFLLYGGSNIYIYSYMDNGRLVFVLSDSTTRTFLEYSNPAVNLCDGQLRALIFHKLGQQARILIEGTQVKAIGDPAVPMVLALTSYLHVGGIKPESDAAKFVLDNGLLVPGEGFGGCISRLEINDNRYWQEMNVVDVANTNLDGCPPFYTPQPEDTCQSSLITQIYSGPDREAFDTGLLPYTDYIYRLVAANDAGEGYSSWGYGRTREGAPSGVNAPTDVRSISGYEVEVIWQEPEITYGLLTKYVLMAYVVGAQGNNSQVSLDISDVTITAVNMTGLVPNTHYLVKVKACTPGGCTESQDGIQVTTPIEAPEDVPAPTAESGPTYLVVKWEIPGKPNGPITGFFLYQDGIEIYSGSRLNFNVTNLHVYTVYKFHVAACTVSGCTEGPSVAISTAQLPPTFVSPPNLLVLGTNSIRASWTTPSRLNGVLKSYFLYALAVSTGSAVPPSVLTDTLPGLPVYNSTVLITFTTIEDLLAGTTYNITLGACTGGGCTLSTPAVATTEESAPQGVQEPIINSPSFSSLEIKWEPPLFPNGQITSYVLLQNGAEVYNGLERQYSVDGLLPYSRHTFRVRACTVQGCATSEEVEARTLEMPPVGNIVLSANVEDARTINVTWTTPENLNGFMTYYVLATGLYYVSPETWDYSTVNEQRVLLNETIGFTTYQLTPLVPMSQYIIQVNGSNSMGFILSNIVELDMPPGTPDGMAPPELISETPRSIRATWRPVGRVNAPEDPAYTLQFKNSESAQIENEFGPTVTLSYVKMNLLPYTNYFFRVEVSNSLGYTLSDWASLITAQDKPGSMGLPLVVGVKARYVDLSWSAPLSPNGIVTNYNVYANSEMKMQVHGNATTARVDNLIPYTSYIFEVDVCTIAGCTKSPPSSSVRTLEDVPMDLQPPSLKALSPSAIEVEYQEPGQPNGQIAEYVIERKEGQDDSTNSTVLVARPPEMIKVYVDEANELKPFTVYSYRVNVRNGAGLGIGPWAVVSTGASRPAGVSPPQVLGLDPTSVLVTWSPPLQPNGAIESYVLRFPDPRLEVRPENGTRKVVEGLTPYTDYAVTVTACTSGGCTESMPSRIRTESTIPEPTPAPSPTAVSSSRISVLWQPSSSPNGPGINYELSRLKLKQPLDTTVTDINNWQSVYQGVDLFFEDTNLPMFTTYIYRVTVFNDKGQSTSQNSTQVTTFGGLPRLPPTVTAEPRDHLSVMVNWTLPSPVELQGEVQSLTLEGQSSIQNVTAYPPFNSAGYVLGSRTVLTPNTQYEITLTVTIYGGTSITSEPVEVKTLSGAPSGLPPPTLAVVSTSGLRVSWMAPTQPNGDIISYTIIIGDQRVETGLITPGSFIVDGLQPYTVYSVSMEACTVFACTTSPSTPGTTAEAPPQGQPAPVLISVGSTELQISWTNPDRPNGIIQRYDLWRKTLQKCVDIPLPTTDPELEKCTYIECGILENQCGRVCYSGAKECCDGNLHDARPGYGCCGTDYLPKASSDLVCCAGKFYSPQENFKCCGRRYIHVPDGEICCADPVENRVSVSRGDACCGGIPYVTDGAQICCKNTLWSRLGRQCCGGKVIPDTTICCGGPDDGQDHLPKPGFSCCGQEYVNTSITLCCVSDTGESQVHYYRSNDDKLTASDKCCGTARISSNLGCCNYLSYDTMTQVCADRSQQITGCGTGVVCSLSQGATAFCNRCDFDRTQLVCGAVIGGGNVTTIVQPSNPDPEAICTTETQWIFSGLNTTFTDTDLKPYSQYEYSVVSVNSAGSARSNYIAIQTLQAAPQLVQPPTPAVADGQLFVFYVSWTVPERPNGEITEYNLRRDGIELYRGLALNFTDNLNILPYTSYSYQLSACNEAGCTDSDLVSVATAQAAPENLLPPLVNLVSPRQIKVMAQSPGLPNGIIISFTVRMLGTSRKFEAQIPQEFLYDGLTPYTRYTFDSIVCTQAACTTSPNTTVITDQALPEGVSPPQIVVVSSTALNLYWQAPLQANGLITEYTILRTGPPPVREEYTGMGFTAQLRGLTPGSFLTYQLQVTNGAGTVHSIPREIVMPDKTPLNILPPQSVRVLSSTSIQIMWLPVDTNQGEIDQYRVLLNVGQETEVIRGVGPVTRLVVTELRPYTTYEIRLQACLRNILNGCGTSPSINVTTDEDIPTDLLPPILEAVSPTAVHVSWQAPLSPNGQITLYRIYQRSVGNAASEILINQVNGEILSFTHAGQDLQPYKQYEYQVEAVNSIGSVKSNWSLVQTLQAPPQGLAAPSISTISTYGISVSWLPPQSPNGPIHQYRVYYKQGSDPEQSISIDGNDTSTFVSGLLAYTEYQISIGAMNDAGSVRSSAISVTTLEGYPSGIPRLNVEKITTGTAVILTWEPPAQPNGEIIDYRIYQSGLSVPVYSGLSQMFEFPRLLPFKQYVVSLEACTRAGCTLGEDQSFMTAETSPQNQPSPVMGSVNATHVTLTWSSPVNPNGAITSYEVLRAEVSLSRNRRDTTNVLNMLGQYEISPFDDIINDPDENLFAACNISNNNYAKSDTLDSMSFFKCVFDKVKNGSLNFQWNKVLSLSDLYLFGDTDYRDKVILLHDKDTQSYDVSRSHIRSILEFNTNKKAQTRFPRQAIPSPSEPIVVYRTTETEGDSFSWTDSGLLPYKQYMYAVRASNSKDQVTSPWQIIRTEQAAPFGVKPPKLAHLTNDTNSVLVTWDQPEQANGLLQGYQVQRNGSVPFSFPADGERRFVDTGLSAFTSYAYSITACTGGGCTTSALAVITTLEAPPLIVSPPIITAIDSSSVSVTWIPPQISNGEVTQYVLNMDGVQVYSGLAASFTVTGLLPYSAHVFTITACTNGGCTTSGEVTGRSEDALPEGLSAPFLRVISASAIEIVWSSPARPNGVIESYDVRRDGRLIYTDSLVSNAAVSEMSYTDYNLEAGEEYSYTIIARNRKGSVESPSAKAVTYSASPSGLAPPTLRPLTSSSIQADWLPPASPNGMLLNYTLFEGQVLVYSGSSDTLSYTVPGLEAYTEYSFRVETCTARGCVVSQPSLVRTLPAPPEGQSKPSLLALADENGTHAGVRITWSPPSKPNGEITGYDLQRRAILNGDSQDYSEAILVYNGTLTGYIDVVSPDLKPYRVYQYMVSAHNSAGKTDSPWETVTTREGQPKGVAAPVVKSTTSTTISVNTSVPTEPNGEIRLYRILVNGTVMSSSPAQEQIVGVNRPLQPFTVYELRVEACTSGGCGLSSGVITQTQSARPQGLSAVQISQVTNESVALTWSTPDSPNGVIQRYEIHQRKPCPKTFQPFEQTCVLGDAISIYTGLETTFTAHNLSPYTAYEFKLQAFNEEGGVDFPQWVRAETQASDPLYANYPRMYKNGTLAMISWPESFILNGRLREYILLADGRVVFRGVTAEHGIERQNKDQLIYFIIQTVTYEGQTESPTIIFDPNAVDNIGTTTSPPVSEEQSSDLEFYEEVWFIVLMCLIALLVLIIAIAFCVRRGGPSTPYVRERMPLAKEGNMQQTPTDRVAGLNGERKAPRDIYVIDASDGRVIHANTLPEMAQVTHYSGQGVLNPAFSPERMRRAYKDSDLDDDDDFDNDTIKWRGKPSDSGLFDDLDDSDSGQTFSYTKEQTIFTDTHL</sequence>
<reference evidence="9 10" key="1">
    <citation type="journal article" date="2021" name="Elife">
        <title>Chloroplast acquisition without the gene transfer in kleptoplastic sea slugs, Plakobranchus ocellatus.</title>
        <authorList>
            <person name="Maeda T."/>
            <person name="Takahashi S."/>
            <person name="Yoshida T."/>
            <person name="Shimamura S."/>
            <person name="Takaki Y."/>
            <person name="Nagai Y."/>
            <person name="Toyoda A."/>
            <person name="Suzuki Y."/>
            <person name="Arimoto A."/>
            <person name="Ishii H."/>
            <person name="Satoh N."/>
            <person name="Nishiyama T."/>
            <person name="Hasebe M."/>
            <person name="Maruyama T."/>
            <person name="Minagawa J."/>
            <person name="Obokata J."/>
            <person name="Shigenobu S."/>
        </authorList>
    </citation>
    <scope>NUCLEOTIDE SEQUENCE [LARGE SCALE GENOMIC DNA]</scope>
</reference>
<feature type="domain" description="Fibronectin type-III" evidence="8">
    <location>
        <begin position="3084"/>
        <end position="3177"/>
    </location>
</feature>
<dbReference type="InterPro" id="IPR002049">
    <property type="entry name" value="LE_dom"/>
</dbReference>
<keyword evidence="3" id="KW-1015">Disulfide bond</keyword>
<feature type="domain" description="Fibronectin type-III" evidence="8">
    <location>
        <begin position="1359"/>
        <end position="1449"/>
    </location>
</feature>
<feature type="domain" description="Fibronectin type-III" evidence="8">
    <location>
        <begin position="3179"/>
        <end position="3271"/>
    </location>
</feature>
<keyword evidence="5" id="KW-0812">Transmembrane</keyword>
<comment type="subcellular location">
    <subcellularLocation>
        <location evidence="1">Cell projection</location>
    </subcellularLocation>
</comment>
<feature type="region of interest" description="Disordered" evidence="4">
    <location>
        <begin position="2020"/>
        <end position="2039"/>
    </location>
</feature>
<evidence type="ECO:0000256" key="4">
    <source>
        <dbReference type="SAM" id="MobiDB-lite"/>
    </source>
</evidence>
<feature type="non-terminal residue" evidence="9">
    <location>
        <position position="1"/>
    </location>
</feature>
<feature type="domain" description="Fibronectin type-III" evidence="8">
    <location>
        <begin position="154"/>
        <end position="238"/>
    </location>
</feature>
<evidence type="ECO:0000256" key="2">
    <source>
        <dbReference type="ARBA" id="ARBA00023273"/>
    </source>
</evidence>
<feature type="domain" description="Fibronectin type-III" evidence="8">
    <location>
        <begin position="3981"/>
        <end position="4068"/>
    </location>
</feature>
<dbReference type="Pfam" id="PF24748">
    <property type="entry name" value="Galaxin_repeat"/>
    <property type="match status" value="1"/>
</dbReference>
<evidence type="ECO:0000313" key="10">
    <source>
        <dbReference type="Proteomes" id="UP000735302"/>
    </source>
</evidence>
<organism evidence="9 10">
    <name type="scientific">Plakobranchus ocellatus</name>
    <dbReference type="NCBI Taxonomy" id="259542"/>
    <lineage>
        <taxon>Eukaryota</taxon>
        <taxon>Metazoa</taxon>
        <taxon>Spiralia</taxon>
        <taxon>Lophotrochozoa</taxon>
        <taxon>Mollusca</taxon>
        <taxon>Gastropoda</taxon>
        <taxon>Heterobranchia</taxon>
        <taxon>Euthyneura</taxon>
        <taxon>Panpulmonata</taxon>
        <taxon>Sacoglossa</taxon>
        <taxon>Placobranchoidea</taxon>
        <taxon>Plakobranchidae</taxon>
        <taxon>Plakobranchus</taxon>
    </lineage>
</organism>
<keyword evidence="3" id="KW-0424">Laminin EGF-like domain</keyword>
<dbReference type="Pfam" id="PF02210">
    <property type="entry name" value="Laminin_G_2"/>
    <property type="match status" value="1"/>
</dbReference>
<feature type="disulfide bond" evidence="3">
    <location>
        <begin position="45"/>
        <end position="54"/>
    </location>
</feature>
<dbReference type="PROSITE" id="PS01248">
    <property type="entry name" value="EGF_LAM_1"/>
    <property type="match status" value="1"/>
</dbReference>
<accession>A0AAV4E2F2</accession>
<keyword evidence="10" id="KW-1185">Reference proteome</keyword>
<dbReference type="InterPro" id="IPR036116">
    <property type="entry name" value="FN3_sf"/>
</dbReference>
<comment type="caution">
    <text evidence="3">Lacks conserved residue(s) required for the propagation of feature annotation.</text>
</comment>
<evidence type="ECO:0000256" key="1">
    <source>
        <dbReference type="ARBA" id="ARBA00004316"/>
    </source>
</evidence>
<feature type="domain" description="Fibronectin type-III" evidence="8">
    <location>
        <begin position="1844"/>
        <end position="1934"/>
    </location>
</feature>
<dbReference type="Pfam" id="PF00054">
    <property type="entry name" value="Laminin_G_1"/>
    <property type="match status" value="1"/>
</dbReference>
<evidence type="ECO:0000313" key="9">
    <source>
        <dbReference type="EMBL" id="GFO50464.1"/>
    </source>
</evidence>
<feature type="region of interest" description="Disordered" evidence="4">
    <location>
        <begin position="4407"/>
        <end position="4432"/>
    </location>
</feature>
<dbReference type="PROSITE" id="PS50027">
    <property type="entry name" value="EGF_LAM_2"/>
    <property type="match status" value="1"/>
</dbReference>
<feature type="domain" description="Fibronectin type-III" evidence="8">
    <location>
        <begin position="3506"/>
        <end position="3598"/>
    </location>
</feature>
<dbReference type="InterPro" id="IPR013320">
    <property type="entry name" value="ConA-like_dom_sf"/>
</dbReference>
<dbReference type="Pfam" id="PF00053">
    <property type="entry name" value="EGF_laminin"/>
    <property type="match status" value="1"/>
</dbReference>
<feature type="domain" description="Fibronectin type-III" evidence="8">
    <location>
        <begin position="1556"/>
        <end position="1648"/>
    </location>
</feature>
<dbReference type="InterPro" id="IPR013783">
    <property type="entry name" value="Ig-like_fold"/>
</dbReference>
<dbReference type="EMBL" id="BLXT01008612">
    <property type="protein sequence ID" value="GFO50464.1"/>
    <property type="molecule type" value="Genomic_DNA"/>
</dbReference>
<keyword evidence="2" id="KW-0966">Cell projection</keyword>
<feature type="domain" description="Fibronectin type-III" evidence="8">
    <location>
        <begin position="2620"/>
        <end position="2708"/>
    </location>
</feature>
<feature type="domain" description="Laminin EGF-like" evidence="7">
    <location>
        <begin position="24"/>
        <end position="70"/>
    </location>
</feature>
<dbReference type="Gene3D" id="2.60.40.10">
    <property type="entry name" value="Immunoglobulins"/>
    <property type="match status" value="32"/>
</dbReference>
<feature type="domain" description="Fibronectin type-III" evidence="8">
    <location>
        <begin position="1745"/>
        <end position="1843"/>
    </location>
</feature>
<dbReference type="CDD" id="cd00063">
    <property type="entry name" value="FN3"/>
    <property type="match status" value="29"/>
</dbReference>
<dbReference type="SUPFAM" id="SSF49899">
    <property type="entry name" value="Concanavalin A-like lectins/glucanases"/>
    <property type="match status" value="2"/>
</dbReference>
<feature type="domain" description="Fibronectin type-III" evidence="8">
    <location>
        <begin position="1164"/>
        <end position="1253"/>
    </location>
</feature>
<feature type="domain" description="Fibronectin type-III" evidence="8">
    <location>
        <begin position="3876"/>
        <end position="3977"/>
    </location>
</feature>
<feature type="domain" description="Fibronectin type-III" evidence="8">
    <location>
        <begin position="1254"/>
        <end position="1358"/>
    </location>
</feature>
<dbReference type="PROSITE" id="PS50853">
    <property type="entry name" value="FN3"/>
    <property type="match status" value="28"/>
</dbReference>
<dbReference type="Proteomes" id="UP000735302">
    <property type="component" value="Unassembled WGS sequence"/>
</dbReference>
<dbReference type="PANTHER" id="PTHR46957">
    <property type="entry name" value="CYTOKINE RECEPTOR"/>
    <property type="match status" value="1"/>
</dbReference>
<feature type="transmembrane region" description="Helical" evidence="5">
    <location>
        <begin position="4287"/>
        <end position="4309"/>
    </location>
</feature>
<protein>
    <submittedName>
        <fullName evidence="9">Usherin</fullName>
    </submittedName>
</protein>
<dbReference type="SUPFAM" id="SSF49265">
    <property type="entry name" value="Fibronectin type III"/>
    <property type="match status" value="21"/>
</dbReference>
<feature type="domain" description="Fibronectin type-III" evidence="8">
    <location>
        <begin position="239"/>
        <end position="335"/>
    </location>
</feature>
<feature type="disulfide bond" evidence="3">
    <location>
        <begin position="24"/>
        <end position="36"/>
    </location>
</feature>
<dbReference type="InterPro" id="IPR001791">
    <property type="entry name" value="Laminin_G"/>
</dbReference>
<feature type="disulfide bond" evidence="3">
    <location>
        <begin position="26"/>
        <end position="43"/>
    </location>
</feature>
<dbReference type="PANTHER" id="PTHR46957:SF7">
    <property type="entry name" value="USHERIN"/>
    <property type="match status" value="1"/>
</dbReference>
<feature type="domain" description="Fibronectin type-III" evidence="8">
    <location>
        <begin position="3599"/>
        <end position="3686"/>
    </location>
</feature>
<dbReference type="FunFam" id="2.10.25.10:FF:000082">
    <property type="entry name" value="Laminin subunit alpha 1"/>
    <property type="match status" value="1"/>
</dbReference>
<dbReference type="Gene3D" id="2.60.120.200">
    <property type="match status" value="2"/>
</dbReference>
<evidence type="ECO:0000259" key="7">
    <source>
        <dbReference type="PROSITE" id="PS50027"/>
    </source>
</evidence>
<dbReference type="PROSITE" id="PS50025">
    <property type="entry name" value="LAM_G_DOMAIN"/>
    <property type="match status" value="2"/>
</dbReference>
<feature type="domain" description="Fibronectin type-III" evidence="8">
    <location>
        <begin position="3783"/>
        <end position="3872"/>
    </location>
</feature>
<evidence type="ECO:0000259" key="6">
    <source>
        <dbReference type="PROSITE" id="PS50025"/>
    </source>
</evidence>
<gene>
    <name evidence="9" type="ORF">PoB_007696900</name>
</gene>
<feature type="domain" description="Fibronectin type-III" evidence="8">
    <location>
        <begin position="2139"/>
        <end position="2226"/>
    </location>
</feature>
<feature type="region of interest" description="Disordered" evidence="4">
    <location>
        <begin position="1919"/>
        <end position="1945"/>
    </location>
</feature>
<feature type="domain" description="Fibronectin type-III" evidence="8">
    <location>
        <begin position="1935"/>
        <end position="2034"/>
    </location>
</feature>
<feature type="domain" description="Fibronectin type-III" evidence="8">
    <location>
        <begin position="453"/>
        <end position="560"/>
    </location>
</feature>
<dbReference type="SMART" id="SM00060">
    <property type="entry name" value="FN3"/>
    <property type="match status" value="33"/>
</dbReference>
<feature type="domain" description="Fibronectin type-III" evidence="8">
    <location>
        <begin position="2891"/>
        <end position="2984"/>
    </location>
</feature>
<feature type="domain" description="Fibronectin type-III" evidence="8">
    <location>
        <begin position="2985"/>
        <end position="3083"/>
    </location>
</feature>